<proteinExistence type="predicted"/>
<evidence type="ECO:0000313" key="1">
    <source>
        <dbReference type="EMBL" id="PIO35295.1"/>
    </source>
</evidence>
<protein>
    <submittedName>
        <fullName evidence="1">Uncharacterized protein</fullName>
    </submittedName>
</protein>
<dbReference type="AlphaFoldDB" id="A0A2G9S5D4"/>
<name>A0A2G9S5D4_AQUCT</name>
<gene>
    <name evidence="1" type="ORF">AB205_0219650</name>
</gene>
<feature type="non-terminal residue" evidence="1">
    <location>
        <position position="1"/>
    </location>
</feature>
<keyword evidence="2" id="KW-1185">Reference proteome</keyword>
<evidence type="ECO:0000313" key="2">
    <source>
        <dbReference type="Proteomes" id="UP000228934"/>
    </source>
</evidence>
<sequence length="46" mass="5232">VLEGASLAMSLKDQRDNTLGRVKDLDTDKYFHLVSYLIIFSLFGKL</sequence>
<dbReference type="Proteomes" id="UP000228934">
    <property type="component" value="Unassembled WGS sequence"/>
</dbReference>
<reference evidence="2" key="1">
    <citation type="journal article" date="2017" name="Nat. Commun.">
        <title>The North American bullfrog draft genome provides insight into hormonal regulation of long noncoding RNA.</title>
        <authorList>
            <person name="Hammond S.A."/>
            <person name="Warren R.L."/>
            <person name="Vandervalk B.P."/>
            <person name="Kucuk E."/>
            <person name="Khan H."/>
            <person name="Gibb E.A."/>
            <person name="Pandoh P."/>
            <person name="Kirk H."/>
            <person name="Zhao Y."/>
            <person name="Jones M."/>
            <person name="Mungall A.J."/>
            <person name="Coope R."/>
            <person name="Pleasance S."/>
            <person name="Moore R.A."/>
            <person name="Holt R.A."/>
            <person name="Round J.M."/>
            <person name="Ohora S."/>
            <person name="Walle B.V."/>
            <person name="Veldhoen N."/>
            <person name="Helbing C.C."/>
            <person name="Birol I."/>
        </authorList>
    </citation>
    <scope>NUCLEOTIDE SEQUENCE [LARGE SCALE GENOMIC DNA]</scope>
</reference>
<accession>A0A2G9S5D4</accession>
<dbReference type="EMBL" id="KV926925">
    <property type="protein sequence ID" value="PIO35295.1"/>
    <property type="molecule type" value="Genomic_DNA"/>
</dbReference>
<organism evidence="1 2">
    <name type="scientific">Aquarana catesbeiana</name>
    <name type="common">American bullfrog</name>
    <name type="synonym">Rana catesbeiana</name>
    <dbReference type="NCBI Taxonomy" id="8400"/>
    <lineage>
        <taxon>Eukaryota</taxon>
        <taxon>Metazoa</taxon>
        <taxon>Chordata</taxon>
        <taxon>Craniata</taxon>
        <taxon>Vertebrata</taxon>
        <taxon>Euteleostomi</taxon>
        <taxon>Amphibia</taxon>
        <taxon>Batrachia</taxon>
        <taxon>Anura</taxon>
        <taxon>Neobatrachia</taxon>
        <taxon>Ranoidea</taxon>
        <taxon>Ranidae</taxon>
        <taxon>Aquarana</taxon>
    </lineage>
</organism>